<dbReference type="InterPro" id="IPR003593">
    <property type="entry name" value="AAA+_ATPase"/>
</dbReference>
<sequence>MSTLLYSVNHLEINNSQSSKTFNNNKIKHILKSKENIIQHKYRKELKRKLKKYRLRPDGHEDQEVLDVSKILVSSLRIKSPNNKEESGQVDYVLQNELRPKNYLFKMGRRKQILTKSESDIPIANNNKINEAMLSASTSNQHVEKMEKIKNRSKLVTNVMNDYDFISSKENKKKETNAFKLLMESRNKSIGSNSPGKDKVLTEVEDQDSIEKRNVKVKRTLLLQKMAEAKGSLKNKEVEEIQEKIIKDQMEKRAERLKSLILRYESKPTSKIKKKKIIETELMKLSPKIDEDQVSHKRKLSLVDLFQDSVIEKPATKYVSEEETEFLKKLSPSLKKKENMLSYFKKIEKDDSSANEDHQSDNVIIKVKLNSKSKKKIKKKKLSLNKESCDDVKLIDPNDSVNMKDACTVTVFPDENNTTIIKEKNVNKHIVNPEVEVERPRRNIKRPAKYTDEVLISSSDEELHIFTPKKKKRSEPKIDYDYEGNDEIKQNLASEIKRETREVTKSKVESGKQSYDKLKPKLPLKVKKEAREETKSKFKIKSGDQQKKPTKLAPIFNTKLQLDVAALEAKQRFLSSGVPDKLKKVIEKQNNIKFGSTIFDTVVHIQQIETSLLKANAIDYNIISSDDDFECLWDAKDLFKNLLSYENQHNKIRNFNEISTENEIQKVLLNIKKEYPKFPVYRTYRLLKDKNRGEYRDNSFLDLDNSVEIINGVIDVGIDSPDRLNWTDKYKPMMSKEIIGNFETTKELKKWLVSWTENDVKSKKHNSIDSDSSDFYYSDTDSKDSVKVTNNLLILNGPVGSGKTSIVYAVAMELAIKVLEVNASSKRTGKIMLQDLQEATQSHKVNRGKGSSQEYSQKSQEAIQVEISAKTKKRGRPKKSLEKLSKKIESVCKNEVSSQPLSQDSTRTCMSLILIDDADIVFEQDDGFCSAIVQLVHCSKRPVILITTSTTCSHLQRFIQTAKIINTYPLQPRMLGTWLDILCLVENNICSPGMGAHLLNYFHGDIRKTINYLQFYFTKVALTNEKTQARCNDLKLNVDDENSGMSWSDREVKEENNDILSANSENIDSLTWYLSYEKKNLLHFEFPIKLFNMWWNLPRFLNVPLDDVQVKEITEQKHFKQSKKSLEMLAISSALDAISVSDYFRRRHFDNDISDPPWLNREQDSVSEQEALDDYNKCEILVDEISHAIVAGSIVHFQKTLAIDHDNNLQIPGMNVQRDRNKTISRHNKLTNFLNSSAALDRRGLGLDYWSSCRTICRIEKTKTDTNLKRNNRYCHYLKSLNVLCNNDYFDNLSKGLCLRKD</sequence>
<dbReference type="SMART" id="SM00382">
    <property type="entry name" value="AAA"/>
    <property type="match status" value="1"/>
</dbReference>
<dbReference type="PANTHER" id="PTHR23389:SF21">
    <property type="entry name" value="ATPASE FAMILY AAA DOMAIN-CONTAINING PROTEIN 5"/>
    <property type="match status" value="1"/>
</dbReference>
<dbReference type="Gene3D" id="3.40.50.300">
    <property type="entry name" value="P-loop containing nucleotide triphosphate hydrolases"/>
    <property type="match status" value="1"/>
</dbReference>
<name>A0ABN8ASG5_CHISP</name>
<proteinExistence type="predicted"/>
<organism evidence="2 3">
    <name type="scientific">Chilo suppressalis</name>
    <name type="common">Asiatic rice borer moth</name>
    <dbReference type="NCBI Taxonomy" id="168631"/>
    <lineage>
        <taxon>Eukaryota</taxon>
        <taxon>Metazoa</taxon>
        <taxon>Ecdysozoa</taxon>
        <taxon>Arthropoda</taxon>
        <taxon>Hexapoda</taxon>
        <taxon>Insecta</taxon>
        <taxon>Pterygota</taxon>
        <taxon>Neoptera</taxon>
        <taxon>Endopterygota</taxon>
        <taxon>Lepidoptera</taxon>
        <taxon>Glossata</taxon>
        <taxon>Ditrysia</taxon>
        <taxon>Pyraloidea</taxon>
        <taxon>Crambidae</taxon>
        <taxon>Crambinae</taxon>
        <taxon>Chilo</taxon>
    </lineage>
</organism>
<keyword evidence="3" id="KW-1185">Reference proteome</keyword>
<feature type="domain" description="AAA+ ATPase" evidence="1">
    <location>
        <begin position="789"/>
        <end position="970"/>
    </location>
</feature>
<dbReference type="Proteomes" id="UP001153292">
    <property type="component" value="Chromosome 12"/>
</dbReference>
<dbReference type="InterPro" id="IPR003959">
    <property type="entry name" value="ATPase_AAA_core"/>
</dbReference>
<accession>A0ABN8ASG5</accession>
<evidence type="ECO:0000259" key="1">
    <source>
        <dbReference type="SMART" id="SM00382"/>
    </source>
</evidence>
<evidence type="ECO:0000313" key="2">
    <source>
        <dbReference type="EMBL" id="CAH0398728.1"/>
    </source>
</evidence>
<evidence type="ECO:0000313" key="3">
    <source>
        <dbReference type="Proteomes" id="UP001153292"/>
    </source>
</evidence>
<protein>
    <recommendedName>
        <fullName evidence="1">AAA+ ATPase domain-containing protein</fullName>
    </recommendedName>
</protein>
<dbReference type="EMBL" id="OU963905">
    <property type="protein sequence ID" value="CAH0398728.1"/>
    <property type="molecule type" value="Genomic_DNA"/>
</dbReference>
<gene>
    <name evidence="2" type="ORF">CHILSU_LOCUS1852</name>
</gene>
<dbReference type="PANTHER" id="PTHR23389">
    <property type="entry name" value="CHROMOSOME TRANSMISSION FIDELITY FACTOR 18"/>
    <property type="match status" value="1"/>
</dbReference>
<dbReference type="SUPFAM" id="SSF52540">
    <property type="entry name" value="P-loop containing nucleoside triphosphate hydrolases"/>
    <property type="match status" value="1"/>
</dbReference>
<dbReference type="InterPro" id="IPR027417">
    <property type="entry name" value="P-loop_NTPase"/>
</dbReference>
<dbReference type="Pfam" id="PF00004">
    <property type="entry name" value="AAA"/>
    <property type="match status" value="1"/>
</dbReference>
<reference evidence="2" key="1">
    <citation type="submission" date="2021-12" db="EMBL/GenBank/DDBJ databases">
        <authorList>
            <person name="King R."/>
        </authorList>
    </citation>
    <scope>NUCLEOTIDE SEQUENCE</scope>
</reference>